<dbReference type="EMBL" id="JH993137">
    <property type="protein sequence ID" value="EKX33558.1"/>
    <property type="molecule type" value="Genomic_DNA"/>
</dbReference>
<dbReference type="HOGENOM" id="CLU_013173_6_4_1"/>
<evidence type="ECO:0000313" key="4">
    <source>
        <dbReference type="Proteomes" id="UP000011087"/>
    </source>
</evidence>
<sequence length="203" mass="22046">MDEGRATPPLQEAFRETHQSLLEQKKFDTFLSGSTCIVVLVAGEANQKRIIVANAGDCRCIVCTEGWGGKLITTQISVDQSPDRPDERKRIEKNGGIVGMVDVTLDKPKGADLGPARVFWPDGSWEPPFDSCFPGLAMSRSLGDSVLDDLGVFPDPEVYTRAVKPKDRFLVIASDGVWQVMSNEEVSAVVNSCNGDADQACKV</sequence>
<dbReference type="eggNOG" id="KOG0698">
    <property type="taxonomic scope" value="Eukaryota"/>
</dbReference>
<dbReference type="KEGG" id="gtt:GUITHDRAFT_81287"/>
<dbReference type="STRING" id="905079.L1IBF0"/>
<dbReference type="OMA" id="EPEITHY"/>
<dbReference type="SUPFAM" id="SSF81606">
    <property type="entry name" value="PP2C-like"/>
    <property type="match status" value="1"/>
</dbReference>
<dbReference type="InterPro" id="IPR001932">
    <property type="entry name" value="PPM-type_phosphatase-like_dom"/>
</dbReference>
<reference evidence="4" key="2">
    <citation type="submission" date="2012-11" db="EMBL/GenBank/DDBJ databases">
        <authorList>
            <person name="Kuo A."/>
            <person name="Curtis B.A."/>
            <person name="Tanifuji G."/>
            <person name="Burki F."/>
            <person name="Gruber A."/>
            <person name="Irimia M."/>
            <person name="Maruyama S."/>
            <person name="Arias M.C."/>
            <person name="Ball S.G."/>
            <person name="Gile G.H."/>
            <person name="Hirakawa Y."/>
            <person name="Hopkins J.F."/>
            <person name="Rensing S.A."/>
            <person name="Schmutz J."/>
            <person name="Symeonidi A."/>
            <person name="Elias M."/>
            <person name="Eveleigh R.J."/>
            <person name="Herman E.K."/>
            <person name="Klute M.J."/>
            <person name="Nakayama T."/>
            <person name="Obornik M."/>
            <person name="Reyes-Prieto A."/>
            <person name="Armbrust E.V."/>
            <person name="Aves S.J."/>
            <person name="Beiko R.G."/>
            <person name="Coutinho P."/>
            <person name="Dacks J.B."/>
            <person name="Durnford D.G."/>
            <person name="Fast N.M."/>
            <person name="Green B.R."/>
            <person name="Grisdale C."/>
            <person name="Hempe F."/>
            <person name="Henrissat B."/>
            <person name="Hoppner M.P."/>
            <person name="Ishida K.-I."/>
            <person name="Kim E."/>
            <person name="Koreny L."/>
            <person name="Kroth P.G."/>
            <person name="Liu Y."/>
            <person name="Malik S.-B."/>
            <person name="Maier U.G."/>
            <person name="McRose D."/>
            <person name="Mock T."/>
            <person name="Neilson J.A."/>
            <person name="Onodera N.T."/>
            <person name="Poole A.M."/>
            <person name="Pritham E.J."/>
            <person name="Richards T.A."/>
            <person name="Rocap G."/>
            <person name="Roy S.W."/>
            <person name="Sarai C."/>
            <person name="Schaack S."/>
            <person name="Shirato S."/>
            <person name="Slamovits C.H."/>
            <person name="Spencer D.F."/>
            <person name="Suzuki S."/>
            <person name="Worden A.Z."/>
            <person name="Zauner S."/>
            <person name="Barry K."/>
            <person name="Bell C."/>
            <person name="Bharti A.K."/>
            <person name="Crow J.A."/>
            <person name="Grimwood J."/>
            <person name="Kramer R."/>
            <person name="Lindquist E."/>
            <person name="Lucas S."/>
            <person name="Salamov A."/>
            <person name="McFadden G.I."/>
            <person name="Lane C.E."/>
            <person name="Keeling P.J."/>
            <person name="Gray M.W."/>
            <person name="Grigoriev I.V."/>
            <person name="Archibald J.M."/>
        </authorList>
    </citation>
    <scope>NUCLEOTIDE SEQUENCE</scope>
    <source>
        <strain evidence="4">CCMP2712</strain>
    </source>
</reference>
<proteinExistence type="predicted"/>
<dbReference type="PaxDb" id="55529-EKX33558"/>
<dbReference type="Proteomes" id="UP000011087">
    <property type="component" value="Unassembled WGS sequence"/>
</dbReference>
<dbReference type="InterPro" id="IPR036457">
    <property type="entry name" value="PPM-type-like_dom_sf"/>
</dbReference>
<dbReference type="SMART" id="SM00332">
    <property type="entry name" value="PP2Cc"/>
    <property type="match status" value="1"/>
</dbReference>
<evidence type="ECO:0000313" key="2">
    <source>
        <dbReference type="EMBL" id="EKX33558.1"/>
    </source>
</evidence>
<protein>
    <recommendedName>
        <fullName evidence="1">PPM-type phosphatase domain-containing protein</fullName>
    </recommendedName>
</protein>
<reference evidence="3" key="3">
    <citation type="submission" date="2016-03" db="UniProtKB">
        <authorList>
            <consortium name="EnsemblProtists"/>
        </authorList>
    </citation>
    <scope>IDENTIFICATION</scope>
</reference>
<dbReference type="InterPro" id="IPR015655">
    <property type="entry name" value="PP2C"/>
</dbReference>
<feature type="domain" description="PPM-type phosphatase" evidence="1">
    <location>
        <begin position="1"/>
        <end position="203"/>
    </location>
</feature>
<gene>
    <name evidence="2" type="ORF">GUITHDRAFT_81287</name>
</gene>
<dbReference type="PANTHER" id="PTHR47992">
    <property type="entry name" value="PROTEIN PHOSPHATASE"/>
    <property type="match status" value="1"/>
</dbReference>
<dbReference type="EnsemblProtists" id="EKX33558">
    <property type="protein sequence ID" value="EKX33558"/>
    <property type="gene ID" value="GUITHDRAFT_81287"/>
</dbReference>
<dbReference type="CDD" id="cd00143">
    <property type="entry name" value="PP2Cc"/>
    <property type="match status" value="1"/>
</dbReference>
<dbReference type="RefSeq" id="XP_005820538.1">
    <property type="nucleotide sequence ID" value="XM_005820481.1"/>
</dbReference>
<organism evidence="2">
    <name type="scientific">Guillardia theta (strain CCMP2712)</name>
    <name type="common">Cryptophyte</name>
    <dbReference type="NCBI Taxonomy" id="905079"/>
    <lineage>
        <taxon>Eukaryota</taxon>
        <taxon>Cryptophyceae</taxon>
        <taxon>Pyrenomonadales</taxon>
        <taxon>Geminigeraceae</taxon>
        <taxon>Guillardia</taxon>
    </lineage>
</organism>
<evidence type="ECO:0000259" key="1">
    <source>
        <dbReference type="PROSITE" id="PS51746"/>
    </source>
</evidence>
<evidence type="ECO:0000313" key="3">
    <source>
        <dbReference type="EnsemblProtists" id="EKX33558"/>
    </source>
</evidence>
<dbReference type="PROSITE" id="PS51746">
    <property type="entry name" value="PPM_2"/>
    <property type="match status" value="1"/>
</dbReference>
<dbReference type="Gene3D" id="3.60.40.10">
    <property type="entry name" value="PPM-type phosphatase domain"/>
    <property type="match status" value="1"/>
</dbReference>
<keyword evidence="4" id="KW-1185">Reference proteome</keyword>
<dbReference type="GeneID" id="17290304"/>
<dbReference type="Pfam" id="PF00481">
    <property type="entry name" value="PP2C"/>
    <property type="match status" value="1"/>
</dbReference>
<dbReference type="OrthoDB" id="10264738at2759"/>
<dbReference type="GO" id="GO:0004722">
    <property type="term" value="F:protein serine/threonine phosphatase activity"/>
    <property type="evidence" value="ECO:0007669"/>
    <property type="project" value="InterPro"/>
</dbReference>
<reference evidence="2 4" key="1">
    <citation type="journal article" date="2012" name="Nature">
        <title>Algal genomes reveal evolutionary mosaicism and the fate of nucleomorphs.</title>
        <authorList>
            <consortium name="DOE Joint Genome Institute"/>
            <person name="Curtis B.A."/>
            <person name="Tanifuji G."/>
            <person name="Burki F."/>
            <person name="Gruber A."/>
            <person name="Irimia M."/>
            <person name="Maruyama S."/>
            <person name="Arias M.C."/>
            <person name="Ball S.G."/>
            <person name="Gile G.H."/>
            <person name="Hirakawa Y."/>
            <person name="Hopkins J.F."/>
            <person name="Kuo A."/>
            <person name="Rensing S.A."/>
            <person name="Schmutz J."/>
            <person name="Symeonidi A."/>
            <person name="Elias M."/>
            <person name="Eveleigh R.J."/>
            <person name="Herman E.K."/>
            <person name="Klute M.J."/>
            <person name="Nakayama T."/>
            <person name="Obornik M."/>
            <person name="Reyes-Prieto A."/>
            <person name="Armbrust E.V."/>
            <person name="Aves S.J."/>
            <person name="Beiko R.G."/>
            <person name="Coutinho P."/>
            <person name="Dacks J.B."/>
            <person name="Durnford D.G."/>
            <person name="Fast N.M."/>
            <person name="Green B.R."/>
            <person name="Grisdale C.J."/>
            <person name="Hempel F."/>
            <person name="Henrissat B."/>
            <person name="Hoppner M.P."/>
            <person name="Ishida K."/>
            <person name="Kim E."/>
            <person name="Koreny L."/>
            <person name="Kroth P.G."/>
            <person name="Liu Y."/>
            <person name="Malik S.B."/>
            <person name="Maier U.G."/>
            <person name="McRose D."/>
            <person name="Mock T."/>
            <person name="Neilson J.A."/>
            <person name="Onodera N.T."/>
            <person name="Poole A.M."/>
            <person name="Pritham E.J."/>
            <person name="Richards T.A."/>
            <person name="Rocap G."/>
            <person name="Roy S.W."/>
            <person name="Sarai C."/>
            <person name="Schaack S."/>
            <person name="Shirato S."/>
            <person name="Slamovits C.H."/>
            <person name="Spencer D.F."/>
            <person name="Suzuki S."/>
            <person name="Worden A.Z."/>
            <person name="Zauner S."/>
            <person name="Barry K."/>
            <person name="Bell C."/>
            <person name="Bharti A.K."/>
            <person name="Crow J.A."/>
            <person name="Grimwood J."/>
            <person name="Kramer R."/>
            <person name="Lindquist E."/>
            <person name="Lucas S."/>
            <person name="Salamov A."/>
            <person name="McFadden G.I."/>
            <person name="Lane C.E."/>
            <person name="Keeling P.J."/>
            <person name="Gray M.W."/>
            <person name="Grigoriev I.V."/>
            <person name="Archibald J.M."/>
        </authorList>
    </citation>
    <scope>NUCLEOTIDE SEQUENCE</scope>
    <source>
        <strain evidence="2 4">CCMP2712</strain>
    </source>
</reference>
<dbReference type="AlphaFoldDB" id="L1IBF0"/>
<accession>L1IBF0</accession>
<name>L1IBF0_GUITC</name>